<feature type="transmembrane region" description="Helical" evidence="1">
    <location>
        <begin position="37"/>
        <end position="55"/>
    </location>
</feature>
<name>A0AAD3SA06_NEPGR</name>
<organism evidence="2 3">
    <name type="scientific">Nepenthes gracilis</name>
    <name type="common">Slender pitcher plant</name>
    <dbReference type="NCBI Taxonomy" id="150966"/>
    <lineage>
        <taxon>Eukaryota</taxon>
        <taxon>Viridiplantae</taxon>
        <taxon>Streptophyta</taxon>
        <taxon>Embryophyta</taxon>
        <taxon>Tracheophyta</taxon>
        <taxon>Spermatophyta</taxon>
        <taxon>Magnoliopsida</taxon>
        <taxon>eudicotyledons</taxon>
        <taxon>Gunneridae</taxon>
        <taxon>Pentapetalae</taxon>
        <taxon>Caryophyllales</taxon>
        <taxon>Nepenthaceae</taxon>
        <taxon>Nepenthes</taxon>
    </lineage>
</organism>
<evidence type="ECO:0000313" key="3">
    <source>
        <dbReference type="Proteomes" id="UP001279734"/>
    </source>
</evidence>
<dbReference type="AlphaFoldDB" id="A0AAD3SA06"/>
<proteinExistence type="predicted"/>
<gene>
    <name evidence="2" type="ORF">Nepgr_008742</name>
</gene>
<protein>
    <submittedName>
        <fullName evidence="2">Uncharacterized protein</fullName>
    </submittedName>
</protein>
<comment type="caution">
    <text evidence="2">The sequence shown here is derived from an EMBL/GenBank/DDBJ whole genome shotgun (WGS) entry which is preliminary data.</text>
</comment>
<sequence>MGALPSFTNGAVWMLCLAETFLRTLGGSGKELGDFSLSWALSFVLGTLGLYLTMYRAVELNGRFRGPYTLLGDGFWVPLLRALNPVG</sequence>
<keyword evidence="1" id="KW-0812">Transmembrane</keyword>
<keyword evidence="1" id="KW-0472">Membrane</keyword>
<evidence type="ECO:0000313" key="2">
    <source>
        <dbReference type="EMBL" id="GMH06902.1"/>
    </source>
</evidence>
<accession>A0AAD3SA06</accession>
<dbReference type="EMBL" id="BSYO01000006">
    <property type="protein sequence ID" value="GMH06902.1"/>
    <property type="molecule type" value="Genomic_DNA"/>
</dbReference>
<keyword evidence="3" id="KW-1185">Reference proteome</keyword>
<reference evidence="2" key="1">
    <citation type="submission" date="2023-05" db="EMBL/GenBank/DDBJ databases">
        <title>Nepenthes gracilis genome sequencing.</title>
        <authorList>
            <person name="Fukushima K."/>
        </authorList>
    </citation>
    <scope>NUCLEOTIDE SEQUENCE</scope>
    <source>
        <strain evidence="2">SING2019-196</strain>
    </source>
</reference>
<keyword evidence="1" id="KW-1133">Transmembrane helix</keyword>
<dbReference type="Proteomes" id="UP001279734">
    <property type="component" value="Unassembled WGS sequence"/>
</dbReference>
<evidence type="ECO:0000256" key="1">
    <source>
        <dbReference type="SAM" id="Phobius"/>
    </source>
</evidence>